<dbReference type="EMBL" id="BMJC01000005">
    <property type="protein sequence ID" value="GGB18812.1"/>
    <property type="molecule type" value="Genomic_DNA"/>
</dbReference>
<evidence type="ECO:0000313" key="2">
    <source>
        <dbReference type="Proteomes" id="UP000607559"/>
    </source>
</evidence>
<name>A0A8J2UHM9_9BACT</name>
<proteinExistence type="predicted"/>
<comment type="caution">
    <text evidence="1">The sequence shown here is derived from an EMBL/GenBank/DDBJ whole genome shotgun (WGS) entry which is preliminary data.</text>
</comment>
<reference evidence="1" key="1">
    <citation type="journal article" date="2014" name="Int. J. Syst. Evol. Microbiol.">
        <title>Complete genome sequence of Corynebacterium casei LMG S-19264T (=DSM 44701T), isolated from a smear-ripened cheese.</title>
        <authorList>
            <consortium name="US DOE Joint Genome Institute (JGI-PGF)"/>
            <person name="Walter F."/>
            <person name="Albersmeier A."/>
            <person name="Kalinowski J."/>
            <person name="Ruckert C."/>
        </authorList>
    </citation>
    <scope>NUCLEOTIDE SEQUENCE</scope>
    <source>
        <strain evidence="1">CGMCC 1.15448</strain>
    </source>
</reference>
<organism evidence="1 2">
    <name type="scientific">Puia dinghuensis</name>
    <dbReference type="NCBI Taxonomy" id="1792502"/>
    <lineage>
        <taxon>Bacteria</taxon>
        <taxon>Pseudomonadati</taxon>
        <taxon>Bacteroidota</taxon>
        <taxon>Chitinophagia</taxon>
        <taxon>Chitinophagales</taxon>
        <taxon>Chitinophagaceae</taxon>
        <taxon>Puia</taxon>
    </lineage>
</organism>
<dbReference type="AlphaFoldDB" id="A0A8J2UHM9"/>
<keyword evidence="2" id="KW-1185">Reference proteome</keyword>
<dbReference type="Proteomes" id="UP000607559">
    <property type="component" value="Unassembled WGS sequence"/>
</dbReference>
<reference evidence="1" key="2">
    <citation type="submission" date="2020-09" db="EMBL/GenBank/DDBJ databases">
        <authorList>
            <person name="Sun Q."/>
            <person name="Zhou Y."/>
        </authorList>
    </citation>
    <scope>NUCLEOTIDE SEQUENCE</scope>
    <source>
        <strain evidence="1">CGMCC 1.15448</strain>
    </source>
</reference>
<accession>A0A8J2UHM9</accession>
<evidence type="ECO:0000313" key="1">
    <source>
        <dbReference type="EMBL" id="GGB18812.1"/>
    </source>
</evidence>
<dbReference type="RefSeq" id="WP_188936621.1">
    <property type="nucleotide sequence ID" value="NZ_BMJC01000005.1"/>
</dbReference>
<protein>
    <submittedName>
        <fullName evidence="1">Uncharacterized protein</fullName>
    </submittedName>
</protein>
<gene>
    <name evidence="1" type="ORF">GCM10011511_48280</name>
</gene>
<sequence length="104" mass="11688">MTSSEVKVQLTAIRENLPLQYSQSGARKMMSSYENYKHILQVLGQSYSSISSPVRSALPEIETAIRQAIRGAQKKEAEECFSQARRQMIEGINSILLADARKLQ</sequence>